<name>A0A842HCS9_9BACT</name>
<accession>A0A842HCS9</accession>
<dbReference type="Pfam" id="PF03631">
    <property type="entry name" value="Virul_fac_BrkB"/>
    <property type="match status" value="1"/>
</dbReference>
<comment type="subcellular location">
    <subcellularLocation>
        <location evidence="1">Cell membrane</location>
        <topology evidence="1">Multi-pass membrane protein</topology>
    </subcellularLocation>
</comment>
<feature type="transmembrane region" description="Helical" evidence="6">
    <location>
        <begin position="264"/>
        <end position="286"/>
    </location>
</feature>
<keyword evidence="3 6" id="KW-0812">Transmembrane</keyword>
<dbReference type="InterPro" id="IPR036388">
    <property type="entry name" value="WH-like_DNA-bd_sf"/>
</dbReference>
<dbReference type="PANTHER" id="PTHR30213">
    <property type="entry name" value="INNER MEMBRANE PROTEIN YHJD"/>
    <property type="match status" value="1"/>
</dbReference>
<evidence type="ECO:0000256" key="1">
    <source>
        <dbReference type="ARBA" id="ARBA00004651"/>
    </source>
</evidence>
<sequence length="508" mass="57111">MPSNEAKKPSRIVQAFTRVKNWLVSVPHLIGKEIWETDKVDDKSLRGSGFAVLRVLAITWEGILRNLIPSQAGALSYYTLIAIGPLLAIVIMVSGFVLKGDNAEDIIVENLTKLIYFVAPPTEQAAMMDLNAYDADHNNVPDTQEGEVTVQTEDGDREKASVDPKIVEFLKGIVRNARSGTLGVFGSLMLIWLSVQLLSTIEKTFNQIWGVRRARNILQRIVFYWTLISLGSVLGFTSVSLGIYGRIAQQFDHLPLGHLFRESFLWLAPLWTFISVVALVAIFNRFIPNTHVRWKPAFLGALVVTILLNLSKQLSVLYVGFVIRQGSLLGVVSILPIFLFGLWLFWVILLLGGQVSFAIQNVNNLTNQRAWENVSLRTRETLSLVALLLVARRFDECRQPYSSDELADKIRVPANILNECLAQLVDIGYLSPVENESKSRQESSRYQPARPLERITLADFKQRLETRGNNEGTSLIKYSDPVLTEYEERLLDYSSSESGQKSLKQLFA</sequence>
<dbReference type="Proteomes" id="UP000546464">
    <property type="component" value="Unassembled WGS sequence"/>
</dbReference>
<evidence type="ECO:0000256" key="6">
    <source>
        <dbReference type="SAM" id="Phobius"/>
    </source>
</evidence>
<dbReference type="GO" id="GO:0005886">
    <property type="term" value="C:plasma membrane"/>
    <property type="evidence" value="ECO:0007669"/>
    <property type="project" value="UniProtKB-SubCell"/>
</dbReference>
<dbReference type="Gene3D" id="1.10.10.10">
    <property type="entry name" value="Winged helix-like DNA-binding domain superfamily/Winged helix DNA-binding domain"/>
    <property type="match status" value="1"/>
</dbReference>
<evidence type="ECO:0000256" key="4">
    <source>
        <dbReference type="ARBA" id="ARBA00022989"/>
    </source>
</evidence>
<dbReference type="InterPro" id="IPR017039">
    <property type="entry name" value="Virul_fac_BrkB"/>
</dbReference>
<keyword evidence="2" id="KW-1003">Cell membrane</keyword>
<evidence type="ECO:0000256" key="5">
    <source>
        <dbReference type="ARBA" id="ARBA00023136"/>
    </source>
</evidence>
<keyword evidence="4 6" id="KW-1133">Transmembrane helix</keyword>
<feature type="transmembrane region" description="Helical" evidence="6">
    <location>
        <begin position="298"/>
        <end position="321"/>
    </location>
</feature>
<feature type="transmembrane region" description="Helical" evidence="6">
    <location>
        <begin position="327"/>
        <end position="351"/>
    </location>
</feature>
<dbReference type="RefSeq" id="WP_185675262.1">
    <property type="nucleotide sequence ID" value="NZ_JACHVB010000021.1"/>
</dbReference>
<evidence type="ECO:0000256" key="2">
    <source>
        <dbReference type="ARBA" id="ARBA00022475"/>
    </source>
</evidence>
<gene>
    <name evidence="7" type="ORF">H5P28_08365</name>
</gene>
<feature type="transmembrane region" description="Helical" evidence="6">
    <location>
        <begin position="75"/>
        <end position="98"/>
    </location>
</feature>
<dbReference type="NCBIfam" id="TIGR00765">
    <property type="entry name" value="yihY_not_rbn"/>
    <property type="match status" value="1"/>
</dbReference>
<evidence type="ECO:0000313" key="7">
    <source>
        <dbReference type="EMBL" id="MBC2594273.1"/>
    </source>
</evidence>
<reference evidence="7 8" key="1">
    <citation type="submission" date="2020-07" db="EMBL/GenBank/DDBJ databases">
        <authorList>
            <person name="Feng X."/>
        </authorList>
    </citation>
    <scope>NUCLEOTIDE SEQUENCE [LARGE SCALE GENOMIC DNA]</scope>
    <source>
        <strain evidence="7 8">JCM31066</strain>
    </source>
</reference>
<comment type="caution">
    <text evidence="7">The sequence shown here is derived from an EMBL/GenBank/DDBJ whole genome shotgun (WGS) entry which is preliminary data.</text>
</comment>
<keyword evidence="5 6" id="KW-0472">Membrane</keyword>
<feature type="transmembrane region" description="Helical" evidence="6">
    <location>
        <begin position="222"/>
        <end position="244"/>
    </location>
</feature>
<organism evidence="7 8">
    <name type="scientific">Ruficoccus amylovorans</name>
    <dbReference type="NCBI Taxonomy" id="1804625"/>
    <lineage>
        <taxon>Bacteria</taxon>
        <taxon>Pseudomonadati</taxon>
        <taxon>Verrucomicrobiota</taxon>
        <taxon>Opitutia</taxon>
        <taxon>Puniceicoccales</taxon>
        <taxon>Cerasicoccaceae</taxon>
        <taxon>Ruficoccus</taxon>
    </lineage>
</organism>
<keyword evidence="8" id="KW-1185">Reference proteome</keyword>
<proteinExistence type="predicted"/>
<dbReference type="AlphaFoldDB" id="A0A842HCS9"/>
<protein>
    <submittedName>
        <fullName evidence="7">YihY family inner membrane protein</fullName>
    </submittedName>
</protein>
<evidence type="ECO:0000256" key="3">
    <source>
        <dbReference type="ARBA" id="ARBA00022692"/>
    </source>
</evidence>
<evidence type="ECO:0000313" key="8">
    <source>
        <dbReference type="Proteomes" id="UP000546464"/>
    </source>
</evidence>
<dbReference type="PANTHER" id="PTHR30213:SF0">
    <property type="entry name" value="UPF0761 MEMBRANE PROTEIN YIHY"/>
    <property type="match status" value="1"/>
</dbReference>
<dbReference type="EMBL" id="JACHVB010000021">
    <property type="protein sequence ID" value="MBC2594273.1"/>
    <property type="molecule type" value="Genomic_DNA"/>
</dbReference>
<feature type="transmembrane region" description="Helical" evidence="6">
    <location>
        <begin position="182"/>
        <end position="201"/>
    </location>
</feature>